<dbReference type="PANTHER" id="PTHR31319:SF71">
    <property type="entry name" value="CCT MOTIF FAMILY PROTEIN"/>
    <property type="match status" value="1"/>
</dbReference>
<evidence type="ECO:0000256" key="2">
    <source>
        <dbReference type="ARBA" id="ARBA00023242"/>
    </source>
</evidence>
<dbReference type="InterPro" id="IPR010402">
    <property type="entry name" value="CCT_domain"/>
</dbReference>
<reference evidence="5 6" key="1">
    <citation type="journal article" date="2018" name="Science">
        <title>The opium poppy genome and morphinan production.</title>
        <authorList>
            <person name="Guo L."/>
            <person name="Winzer T."/>
            <person name="Yang X."/>
            <person name="Li Y."/>
            <person name="Ning Z."/>
            <person name="He Z."/>
            <person name="Teodor R."/>
            <person name="Lu Y."/>
            <person name="Bowser T.A."/>
            <person name="Graham I.A."/>
            <person name="Ye K."/>
        </authorList>
    </citation>
    <scope>NUCLEOTIDE SEQUENCE [LARGE SCALE GENOMIC DNA]</scope>
    <source>
        <strain evidence="6">cv. HN1</strain>
        <tissue evidence="5">Leaves</tissue>
    </source>
</reference>
<evidence type="ECO:0000259" key="4">
    <source>
        <dbReference type="PROSITE" id="PS51017"/>
    </source>
</evidence>
<dbReference type="PROSITE" id="PS51017">
    <property type="entry name" value="CCT"/>
    <property type="match status" value="1"/>
</dbReference>
<sequence length="390" mass="44207">MYGETGLLYPYFQSFTQDVQQLEEFYGNHYQQYHHQKPSDSNSMGNLLSATSSFEYDMGGEGDLFKAPEPILQEPLMGLGNMSDTISMITGGNNEMSSQTMNVVDMETMQNEQLLNEVYYECKKELMEKSAIGEDYVADDLDVKVPVIQMDEDPDVEIDRLISDALIQKTELSQCLEDPIEEIDRLMWEGAKQKAACSKLLDDEVEAKDKLNLGGLKHNFAAGSSCLDDPFKERDKVILEDSKQNSVSSDSLSSMDWIHRDFMRPNFADFNGVDFGAAGMRRAFSEGDIQILYNVKNNINILASPYERTLTIGNCTTDERMLKLSRYRIKKAKRNFGRTIKYACRKALADNQPRVRGRFAKTEETDIPKSKPCKTVSRRIVGQGVAEKNQ</sequence>
<dbReference type="EMBL" id="CM010725">
    <property type="protein sequence ID" value="RZC84792.1"/>
    <property type="molecule type" value="Genomic_DNA"/>
</dbReference>
<dbReference type="Pfam" id="PF06203">
    <property type="entry name" value="CCT"/>
    <property type="match status" value="1"/>
</dbReference>
<evidence type="ECO:0000313" key="6">
    <source>
        <dbReference type="Proteomes" id="UP000316621"/>
    </source>
</evidence>
<dbReference type="OMA" id="RTIKYAC"/>
<gene>
    <name evidence="5" type="ORF">C5167_047576</name>
</gene>
<organism evidence="5 6">
    <name type="scientific">Papaver somniferum</name>
    <name type="common">Opium poppy</name>
    <dbReference type="NCBI Taxonomy" id="3469"/>
    <lineage>
        <taxon>Eukaryota</taxon>
        <taxon>Viridiplantae</taxon>
        <taxon>Streptophyta</taxon>
        <taxon>Embryophyta</taxon>
        <taxon>Tracheophyta</taxon>
        <taxon>Spermatophyta</taxon>
        <taxon>Magnoliopsida</taxon>
        <taxon>Ranunculales</taxon>
        <taxon>Papaveraceae</taxon>
        <taxon>Papaveroideae</taxon>
        <taxon>Papaver</taxon>
    </lineage>
</organism>
<dbReference type="InterPro" id="IPR045281">
    <property type="entry name" value="CONSTANS-like"/>
</dbReference>
<evidence type="ECO:0000256" key="3">
    <source>
        <dbReference type="PROSITE-ProRule" id="PRU00357"/>
    </source>
</evidence>
<dbReference type="Gramene" id="RZC84792">
    <property type="protein sequence ID" value="RZC84792"/>
    <property type="gene ID" value="C5167_047576"/>
</dbReference>
<proteinExistence type="predicted"/>
<name>A0A4Y7LJB3_PAPSO</name>
<dbReference type="AlphaFoldDB" id="A0A4Y7LJB3"/>
<accession>A0A4Y7LJB3</accession>
<keyword evidence="2 3" id="KW-0539">Nucleus</keyword>
<dbReference type="OrthoDB" id="153872at2759"/>
<dbReference type="PANTHER" id="PTHR31319">
    <property type="entry name" value="ZINC FINGER PROTEIN CONSTANS-LIKE 4"/>
    <property type="match status" value="1"/>
</dbReference>
<evidence type="ECO:0000313" key="5">
    <source>
        <dbReference type="EMBL" id="RZC84792.1"/>
    </source>
</evidence>
<dbReference type="Proteomes" id="UP000316621">
    <property type="component" value="Chromosome 11"/>
</dbReference>
<feature type="domain" description="CCT" evidence="4">
    <location>
        <begin position="320"/>
        <end position="362"/>
    </location>
</feature>
<dbReference type="GO" id="GO:0009909">
    <property type="term" value="P:regulation of flower development"/>
    <property type="evidence" value="ECO:0007669"/>
    <property type="project" value="InterPro"/>
</dbReference>
<protein>
    <recommendedName>
        <fullName evidence="4">CCT domain-containing protein</fullName>
    </recommendedName>
</protein>
<evidence type="ECO:0000256" key="1">
    <source>
        <dbReference type="ARBA" id="ARBA00004123"/>
    </source>
</evidence>
<keyword evidence="6" id="KW-1185">Reference proteome</keyword>
<dbReference type="GO" id="GO:0005634">
    <property type="term" value="C:nucleus"/>
    <property type="evidence" value="ECO:0007669"/>
    <property type="project" value="UniProtKB-SubCell"/>
</dbReference>
<comment type="subcellular location">
    <subcellularLocation>
        <location evidence="1 3">Nucleus</location>
    </subcellularLocation>
</comment>
<dbReference type="GO" id="GO:0003700">
    <property type="term" value="F:DNA-binding transcription factor activity"/>
    <property type="evidence" value="ECO:0007669"/>
    <property type="project" value="TreeGrafter"/>
</dbReference>